<dbReference type="PaxDb" id="1435377-SUSAZ_05810"/>
<dbReference type="OMA" id="VYFEIAA"/>
<dbReference type="InterPro" id="IPR002491">
    <property type="entry name" value="ABC_transptr_periplasmic_BD"/>
</dbReference>
<protein>
    <submittedName>
        <fullName evidence="4">ABC transporter substrate-binding protein</fullName>
    </submittedName>
</protein>
<dbReference type="Proteomes" id="UP000065473">
    <property type="component" value="Chromosome"/>
</dbReference>
<evidence type="ECO:0000259" key="2">
    <source>
        <dbReference type="PROSITE" id="PS50983"/>
    </source>
</evidence>
<evidence type="ECO:0000256" key="1">
    <source>
        <dbReference type="SAM" id="Phobius"/>
    </source>
</evidence>
<organism evidence="4 5">
    <name type="scientific">Sulfolobus acidocaldarius</name>
    <dbReference type="NCBI Taxonomy" id="2285"/>
    <lineage>
        <taxon>Archaea</taxon>
        <taxon>Thermoproteota</taxon>
        <taxon>Thermoprotei</taxon>
        <taxon>Sulfolobales</taxon>
        <taxon>Sulfolobaceae</taxon>
        <taxon>Sulfolobus</taxon>
    </lineage>
</organism>
<dbReference type="Gene3D" id="3.40.50.1980">
    <property type="entry name" value="Nitrogenase molybdenum iron protein domain"/>
    <property type="match status" value="2"/>
</dbReference>
<dbReference type="EMBL" id="CP013695">
    <property type="protein sequence ID" value="ALU31286.1"/>
    <property type="molecule type" value="Genomic_DNA"/>
</dbReference>
<dbReference type="GeneID" id="14551723"/>
<sequence length="331" mass="36676">MKISNLIPIVLIIVILVGISLTLIHINNTNQTQKLSSTNTTNNPEKPRIVSLAPSDTQILVSLGLGKDIVGMDIYSYQLLQTLNMTSMIPPNVTVITSVINLNITGIIALQPTVVVLEYGLSGSYIPQLENAGLKVLVTNSDYASNLENVINTISQIATFFNVTNQANQLIKWMNQSMVSYPQTNVSVAYFDWIDSDGTAYSIGNNVFINDLIDRAGGFNSFSNFTGYITVTPSQVLLADPHVIVAQEIYNYSYTIYLIHKYFNYTYAVKNNQVYVITGLATDVVDEPSILSVYAIPLFHDIITGVPVPHYISTNWFMTKLNITLPIFDQN</sequence>
<dbReference type="Proteomes" id="UP000060043">
    <property type="component" value="Chromosome"/>
</dbReference>
<keyword evidence="1" id="KW-1133">Transmembrane helix</keyword>
<dbReference type="Pfam" id="PF01497">
    <property type="entry name" value="Peripla_BP_2"/>
    <property type="match status" value="1"/>
</dbReference>
<proteinExistence type="predicted"/>
<evidence type="ECO:0000313" key="4">
    <source>
        <dbReference type="EMBL" id="ALU31286.1"/>
    </source>
</evidence>
<keyword evidence="1" id="KW-0812">Transmembrane</keyword>
<dbReference type="EMBL" id="CP013694">
    <property type="protein sequence ID" value="ALU28574.1"/>
    <property type="molecule type" value="Genomic_DNA"/>
</dbReference>
<evidence type="ECO:0000313" key="5">
    <source>
        <dbReference type="Proteomes" id="UP000060043"/>
    </source>
</evidence>
<dbReference type="InterPro" id="IPR050902">
    <property type="entry name" value="ABC_Transporter_SBP"/>
</dbReference>
<keyword evidence="1" id="KW-0472">Membrane</keyword>
<name>A0A0U3H1G2_9CREN</name>
<feature type="transmembrane region" description="Helical" evidence="1">
    <location>
        <begin position="6"/>
        <end position="26"/>
    </location>
</feature>
<evidence type="ECO:0000313" key="6">
    <source>
        <dbReference type="Proteomes" id="UP000065473"/>
    </source>
</evidence>
<gene>
    <name evidence="3" type="ORF">ATY89_00400</name>
    <name evidence="4" type="ORF">ATZ20_03445</name>
</gene>
<dbReference type="PROSITE" id="PS50983">
    <property type="entry name" value="FE_B12_PBP"/>
    <property type="match status" value="1"/>
</dbReference>
<dbReference type="RefSeq" id="WP_011278068.1">
    <property type="nucleotide sequence ID" value="NZ_BHWZ01000002.1"/>
</dbReference>
<dbReference type="SUPFAM" id="SSF53807">
    <property type="entry name" value="Helical backbone' metal receptor"/>
    <property type="match status" value="1"/>
</dbReference>
<accession>A0A0U3H1G2</accession>
<reference evidence="5 6" key="1">
    <citation type="submission" date="2015-12" db="EMBL/GenBank/DDBJ databases">
        <title>A stable core within a dynamic pangenome in Sulfolobus acidocaldarius.</title>
        <authorList>
            <person name="Anderson R."/>
            <person name="Kouris A."/>
            <person name="Seward C."/>
            <person name="Campbell K."/>
            <person name="Whitaker R."/>
        </authorList>
    </citation>
    <scope>NUCLEOTIDE SEQUENCE [LARGE SCALE GENOMIC DNA]</scope>
    <source>
        <strain evidence="3 6">GG12-C01-09</strain>
        <strain evidence="4 5">NG05B_CO5_07</strain>
    </source>
</reference>
<dbReference type="PANTHER" id="PTHR30535:SF34">
    <property type="entry name" value="MOLYBDATE-BINDING PROTEIN MOLA"/>
    <property type="match status" value="1"/>
</dbReference>
<dbReference type="STRING" id="1435377.SUSAZ_05810"/>
<dbReference type="AlphaFoldDB" id="A0A0U3H1G2"/>
<dbReference type="PANTHER" id="PTHR30535">
    <property type="entry name" value="VITAMIN B12-BINDING PROTEIN"/>
    <property type="match status" value="1"/>
</dbReference>
<feature type="domain" description="Fe/B12 periplasmic-binding" evidence="2">
    <location>
        <begin position="48"/>
        <end position="307"/>
    </location>
</feature>
<dbReference type="OrthoDB" id="24039at2157"/>
<evidence type="ECO:0000313" key="3">
    <source>
        <dbReference type="EMBL" id="ALU28574.1"/>
    </source>
</evidence>